<proteinExistence type="predicted"/>
<reference evidence="1 2" key="1">
    <citation type="submission" date="2016-04" db="EMBL/GenBank/DDBJ databases">
        <title>Draft genome sequence of freshwater magnetotactic bacteria Magnetospirillum marisnigri SP-1 and Magnetospirillum moscoviense BB-1.</title>
        <authorList>
            <person name="Koziaeva V."/>
            <person name="Dziuba M.V."/>
            <person name="Ivanov T.M."/>
            <person name="Kuznetsov B."/>
            <person name="Grouzdev D.S."/>
        </authorList>
    </citation>
    <scope>NUCLEOTIDE SEQUENCE [LARGE SCALE GENOMIC DNA]</scope>
    <source>
        <strain evidence="1 2">BB-1</strain>
    </source>
</reference>
<dbReference type="RefSeq" id="WP_216635791.1">
    <property type="nucleotide sequence ID" value="NZ_LWQU01000142.1"/>
</dbReference>
<dbReference type="EMBL" id="LWQU01000142">
    <property type="protein sequence ID" value="OAN49917.1"/>
    <property type="molecule type" value="Genomic_DNA"/>
</dbReference>
<accession>A0A178MPG5</accession>
<protein>
    <submittedName>
        <fullName evidence="1">Uncharacterized protein</fullName>
    </submittedName>
</protein>
<comment type="caution">
    <text evidence="1">The sequence shown here is derived from an EMBL/GenBank/DDBJ whole genome shotgun (WGS) entry which is preliminary data.</text>
</comment>
<name>A0A178MPG5_9PROT</name>
<gene>
    <name evidence="1" type="ORF">A6A05_12745</name>
</gene>
<sequence length="190" mass="21365">MGTTDWRTWHLPLSRGTTTLAEGLAELAQVGAGQAEIPFIVQLMENPRYDIPGLDLIHGAVDLVNHDCIHLLLGRGLLQKDEAFVIGFTMGSTRKVSGIEETLFTAIAKHLYPGIFRFDDNDVRVFRDAVRLAWISACRRLDRVDFTRLSGHPLGELRAELGIETDLLTSYYRLEAKRHPDSPESLRLLD</sequence>
<evidence type="ECO:0000313" key="1">
    <source>
        <dbReference type="EMBL" id="OAN49917.1"/>
    </source>
</evidence>
<evidence type="ECO:0000313" key="2">
    <source>
        <dbReference type="Proteomes" id="UP000078543"/>
    </source>
</evidence>
<organism evidence="1 2">
    <name type="scientific">Magnetospirillum moscoviense</name>
    <dbReference type="NCBI Taxonomy" id="1437059"/>
    <lineage>
        <taxon>Bacteria</taxon>
        <taxon>Pseudomonadati</taxon>
        <taxon>Pseudomonadota</taxon>
        <taxon>Alphaproteobacteria</taxon>
        <taxon>Rhodospirillales</taxon>
        <taxon>Rhodospirillaceae</taxon>
        <taxon>Magnetospirillum</taxon>
    </lineage>
</organism>
<dbReference type="AlphaFoldDB" id="A0A178MPG5"/>
<keyword evidence="2" id="KW-1185">Reference proteome</keyword>
<dbReference type="Proteomes" id="UP000078543">
    <property type="component" value="Unassembled WGS sequence"/>
</dbReference>
<dbReference type="STRING" id="1437059.A6A05_12745"/>